<dbReference type="AlphaFoldDB" id="A0AAW9Y639"/>
<proteinExistence type="predicted"/>
<dbReference type="Gene3D" id="3.40.50.300">
    <property type="entry name" value="P-loop containing nucleotide triphosphate hydrolases"/>
    <property type="match status" value="1"/>
</dbReference>
<gene>
    <name evidence="1" type="ORF">G4911_02290</name>
</gene>
<evidence type="ECO:0000313" key="1">
    <source>
        <dbReference type="EMBL" id="NEX73605.1"/>
    </source>
</evidence>
<dbReference type="Proteomes" id="UP000480681">
    <property type="component" value="Unassembled WGS sequence"/>
</dbReference>
<sequence>MITVALQGIRGGVGTSSIVAGLALAAWRQGARVLAVDLCPDNQLPLHFGRPHDEVCGWGMLADPAHSWRTAIHCWRPGLDLLAQGAVAGPLSVDWLSAVEGYDLVLLDLPAGMTPVASTRLLTVVNADANAHTRLYRHAFVPHEQVVVTQFTSRRALQQDLLDLWMAGGIPMLSIRLHRDESMAEAMAAKLPVGKYAPDSLIAHELDALARWCISHSSESSC</sequence>
<dbReference type="SUPFAM" id="SSF52540">
    <property type="entry name" value="P-loop containing nucleoside triphosphate hydrolases"/>
    <property type="match status" value="1"/>
</dbReference>
<dbReference type="EMBL" id="JAAIKZ010000004">
    <property type="protein sequence ID" value="NEX73605.1"/>
    <property type="molecule type" value="Genomic_DNA"/>
</dbReference>
<dbReference type="RefSeq" id="WP_163147273.1">
    <property type="nucleotide sequence ID" value="NZ_JAAIKZ010000004.1"/>
</dbReference>
<reference evidence="1 2" key="1">
    <citation type="submission" date="2020-02" db="EMBL/GenBank/DDBJ databases">
        <title>Genome sequencing of Aeromonas rivipollensis.</title>
        <authorList>
            <person name="Fono-Tamo Ubani E.K."/>
            <person name="Lekota K.E."/>
        </authorList>
    </citation>
    <scope>NUCLEOTIDE SEQUENCE [LARGE SCALE GENOMIC DNA]</scope>
    <source>
        <strain evidence="1 2">G87</strain>
    </source>
</reference>
<dbReference type="Pfam" id="PF06564">
    <property type="entry name" value="CBP_BcsQ"/>
    <property type="match status" value="1"/>
</dbReference>
<organism evidence="1 2">
    <name type="scientific">Aeromonas rivipollensis</name>
    <dbReference type="NCBI Taxonomy" id="948519"/>
    <lineage>
        <taxon>Bacteria</taxon>
        <taxon>Pseudomonadati</taxon>
        <taxon>Pseudomonadota</taxon>
        <taxon>Gammaproteobacteria</taxon>
        <taxon>Aeromonadales</taxon>
        <taxon>Aeromonadaceae</taxon>
        <taxon>Aeromonas</taxon>
    </lineage>
</organism>
<accession>A0AAW9Y639</accession>
<dbReference type="InterPro" id="IPR027417">
    <property type="entry name" value="P-loop_NTPase"/>
</dbReference>
<dbReference type="InterPro" id="IPR017746">
    <property type="entry name" value="Cellulose_synthase_operon_BcsQ"/>
</dbReference>
<name>A0AAW9Y639_9GAMM</name>
<evidence type="ECO:0000313" key="2">
    <source>
        <dbReference type="Proteomes" id="UP000480681"/>
    </source>
</evidence>
<protein>
    <submittedName>
        <fullName evidence="1">Cellulose synthase operon protein YhjQ</fullName>
    </submittedName>
</protein>
<comment type="caution">
    <text evidence="1">The sequence shown here is derived from an EMBL/GenBank/DDBJ whole genome shotgun (WGS) entry which is preliminary data.</text>
</comment>